<dbReference type="SUPFAM" id="SSF55811">
    <property type="entry name" value="Nudix"/>
    <property type="match status" value="1"/>
</dbReference>
<evidence type="ECO:0000256" key="1">
    <source>
        <dbReference type="ARBA" id="ARBA00001946"/>
    </source>
</evidence>
<evidence type="ECO:0000313" key="5">
    <source>
        <dbReference type="Proteomes" id="UP000693972"/>
    </source>
</evidence>
<evidence type="ECO:0000256" key="2">
    <source>
        <dbReference type="ARBA" id="ARBA00022801"/>
    </source>
</evidence>
<dbReference type="PANTHER" id="PTHR43046:SF14">
    <property type="entry name" value="MUTT_NUDIX FAMILY PROTEIN"/>
    <property type="match status" value="1"/>
</dbReference>
<keyword evidence="5" id="KW-1185">Reference proteome</keyword>
<name>A0A975TYE2_9RHOB</name>
<dbReference type="EMBL" id="CP078073">
    <property type="protein sequence ID" value="QXL89847.1"/>
    <property type="molecule type" value="Genomic_DNA"/>
</dbReference>
<feature type="domain" description="Nudix hydrolase" evidence="3">
    <location>
        <begin position="20"/>
        <end position="154"/>
    </location>
</feature>
<sequence length="163" mass="18443">MSKPISKPDSRPISRPPGRPIRMAVRGILMIDDRLLLVNAWPEAKSDLMCAPGGGADPHSSLEDNLKREFLEETGLEIAVGAPCLINEFHDRRRDFHQVDVYFRVTLISGDPLQDWTDPEGIVTKRRLVTRAEMAEVRVKPDSLERIAWDGGIFYDVLEPVLR</sequence>
<dbReference type="Pfam" id="PF00293">
    <property type="entry name" value="NUDIX"/>
    <property type="match status" value="1"/>
</dbReference>
<organism evidence="4">
    <name type="scientific">Gymnodinialimonas phycosphaerae</name>
    <dbReference type="NCBI Taxonomy" id="2841589"/>
    <lineage>
        <taxon>Bacteria</taxon>
        <taxon>Pseudomonadati</taxon>
        <taxon>Pseudomonadota</taxon>
        <taxon>Alphaproteobacteria</taxon>
        <taxon>Rhodobacterales</taxon>
        <taxon>Paracoccaceae</taxon>
        <taxon>Gymnodinialimonas</taxon>
    </lineage>
</organism>
<dbReference type="InterPro" id="IPR000086">
    <property type="entry name" value="NUDIX_hydrolase_dom"/>
</dbReference>
<dbReference type="AlphaFoldDB" id="A0A975TYE2"/>
<keyword evidence="2 4" id="KW-0378">Hydrolase</keyword>
<protein>
    <submittedName>
        <fullName evidence="4">NUDIX hydrolase</fullName>
    </submittedName>
</protein>
<dbReference type="Gene3D" id="3.90.79.10">
    <property type="entry name" value="Nucleoside Triphosphate Pyrophosphohydrolase"/>
    <property type="match status" value="1"/>
</dbReference>
<dbReference type="PANTHER" id="PTHR43046">
    <property type="entry name" value="GDP-MANNOSE MANNOSYL HYDROLASE"/>
    <property type="match status" value="1"/>
</dbReference>
<dbReference type="GO" id="GO:0016787">
    <property type="term" value="F:hydrolase activity"/>
    <property type="evidence" value="ECO:0007669"/>
    <property type="project" value="UniProtKB-KW"/>
</dbReference>
<comment type="cofactor">
    <cofactor evidence="1">
        <name>Mg(2+)</name>
        <dbReference type="ChEBI" id="CHEBI:18420"/>
    </cofactor>
</comment>
<evidence type="ECO:0000259" key="3">
    <source>
        <dbReference type="PROSITE" id="PS51462"/>
    </source>
</evidence>
<accession>A0A975TYE2</accession>
<dbReference type="Proteomes" id="UP000693972">
    <property type="component" value="Unassembled WGS sequence"/>
</dbReference>
<proteinExistence type="predicted"/>
<gene>
    <name evidence="4" type="ORF">KUL25_10260</name>
</gene>
<evidence type="ECO:0000313" key="4">
    <source>
        <dbReference type="EMBL" id="QXL89847.1"/>
    </source>
</evidence>
<dbReference type="PROSITE" id="PS51462">
    <property type="entry name" value="NUDIX"/>
    <property type="match status" value="1"/>
</dbReference>
<reference evidence="4 5" key="1">
    <citation type="submission" date="2021-07" db="EMBL/GenBank/DDBJ databases">
        <title>Karlodiniumbacter phycospheric gen. nov., sp. nov., a phycosphere bacterium isolated from karlodinium veneficum.</title>
        <authorList>
            <person name="Peng Y."/>
            <person name="Jiang L."/>
            <person name="Lee J."/>
        </authorList>
    </citation>
    <scope>NUCLEOTIDE SEQUENCE</scope>
    <source>
        <strain evidence="4 5">N5</strain>
    </source>
</reference>
<dbReference type="EMBL" id="JAIMBW010000001">
    <property type="protein sequence ID" value="MBY4893147.1"/>
    <property type="molecule type" value="Genomic_DNA"/>
</dbReference>
<dbReference type="InterPro" id="IPR015797">
    <property type="entry name" value="NUDIX_hydrolase-like_dom_sf"/>
</dbReference>